<protein>
    <submittedName>
        <fullName evidence="1">Histone acetyltransferase HAC1</fullName>
    </submittedName>
</protein>
<proteinExistence type="predicted"/>
<organism evidence="1">
    <name type="scientific">Zea mays</name>
    <name type="common">Maize</name>
    <dbReference type="NCBI Taxonomy" id="4577"/>
    <lineage>
        <taxon>Eukaryota</taxon>
        <taxon>Viridiplantae</taxon>
        <taxon>Streptophyta</taxon>
        <taxon>Embryophyta</taxon>
        <taxon>Tracheophyta</taxon>
        <taxon>Spermatophyta</taxon>
        <taxon>Magnoliopsida</taxon>
        <taxon>Liliopsida</taxon>
        <taxon>Poales</taxon>
        <taxon>Poaceae</taxon>
        <taxon>PACMAD clade</taxon>
        <taxon>Panicoideae</taxon>
        <taxon>Andropogonodae</taxon>
        <taxon>Andropogoneae</taxon>
        <taxon>Tripsacinae</taxon>
        <taxon>Zea</taxon>
    </lineage>
</organism>
<name>A0A1D6QUC7_MAIZE</name>
<dbReference type="GO" id="GO:0016740">
    <property type="term" value="F:transferase activity"/>
    <property type="evidence" value="ECO:0007669"/>
    <property type="project" value="UniProtKB-KW"/>
</dbReference>
<sequence>MVLYHLHNPTAPAFVTTCNACCHDIETGQSWRSKKDARSPGTCVDVPLRQLPVSPLPKSKGTIPSRDAVQNPCFGRMRPLQEDVVHAPTPRPGLQRFRVQSATVQGSEGASQKVAAAV</sequence>
<keyword evidence="1" id="KW-0808">Transferase</keyword>
<evidence type="ECO:0000313" key="1">
    <source>
        <dbReference type="EMBL" id="AQK61023.1"/>
    </source>
</evidence>
<dbReference type="EMBL" id="CM000780">
    <property type="protein sequence ID" value="AQK61023.1"/>
    <property type="molecule type" value="Genomic_DNA"/>
</dbReference>
<accession>A0A1D6QUC7</accession>
<reference evidence="1" key="1">
    <citation type="submission" date="2015-12" db="EMBL/GenBank/DDBJ databases">
        <title>Update maize B73 reference genome by single molecule sequencing technologies.</title>
        <authorList>
            <consortium name="Maize Genome Sequencing Project"/>
            <person name="Ware D."/>
        </authorList>
    </citation>
    <scope>NUCLEOTIDE SEQUENCE</scope>
    <source>
        <tissue evidence="1">Seedling</tissue>
    </source>
</reference>
<dbReference type="AlphaFoldDB" id="A0A1D6QUC7"/>
<gene>
    <name evidence="1" type="ORF">ZEAMMB73_Zm00001d054003</name>
</gene>